<reference evidence="2" key="1">
    <citation type="submission" date="2020-06" db="EMBL/GenBank/DDBJ databases">
        <title>Unique genomic features of the anaerobic methanotrophic archaea.</title>
        <authorList>
            <person name="Chadwick G.L."/>
            <person name="Skennerton C.T."/>
            <person name="Laso-Perez R."/>
            <person name="Leu A.O."/>
            <person name="Speth D.R."/>
            <person name="Yu H."/>
            <person name="Morgan-Lang C."/>
            <person name="Hatzenpichler R."/>
            <person name="Goudeau D."/>
            <person name="Malmstrom R."/>
            <person name="Brazelton W.J."/>
            <person name="Woyke T."/>
            <person name="Hallam S.J."/>
            <person name="Tyson G.W."/>
            <person name="Wegener G."/>
            <person name="Boetius A."/>
            <person name="Orphan V."/>
        </authorList>
    </citation>
    <scope>NUCLEOTIDE SEQUENCE</scope>
</reference>
<evidence type="ECO:0000313" key="2">
    <source>
        <dbReference type="EMBL" id="QNO51675.1"/>
    </source>
</evidence>
<dbReference type="AlphaFoldDB" id="A0A7G9YUJ1"/>
<keyword evidence="1" id="KW-0812">Transmembrane</keyword>
<keyword evidence="1" id="KW-1133">Transmembrane helix</keyword>
<protein>
    <recommendedName>
        <fullName evidence="3">Transposase IS4-like domain-containing protein</fullName>
    </recommendedName>
</protein>
<sequence>MLNRSAVEKRACQVFKKKFYPMFDFKQGDNVTIGSTGNILDCIVHAAITEDFIENGTEVLRSRKRGVPAPRTVRYHLEKLVIDDILSQFNGISEELYRIAKKRRWFVNKVDLSIDIHDWMYFRRVYLDRGFYAVPIVRMLKRLSVHFIIQAQKSIGIKKDAFRPKTTSKNYAIRLFFFLFSVSFYNLWVLVNIVLGLVLNGRLPEKPLITAKMFGNLLITAYDSGG</sequence>
<evidence type="ECO:0008006" key="3">
    <source>
        <dbReference type="Google" id="ProtNLM"/>
    </source>
</evidence>
<evidence type="ECO:0000256" key="1">
    <source>
        <dbReference type="SAM" id="Phobius"/>
    </source>
</evidence>
<keyword evidence="1" id="KW-0472">Membrane</keyword>
<name>A0A7G9YUJ1_9EURY</name>
<organism evidence="2">
    <name type="scientific">Candidatus Methanophagaceae archaeon ANME-1 ERB6</name>
    <dbReference type="NCBI Taxonomy" id="2759912"/>
    <lineage>
        <taxon>Archaea</taxon>
        <taxon>Methanobacteriati</taxon>
        <taxon>Methanobacteriota</taxon>
        <taxon>Stenosarchaea group</taxon>
        <taxon>Methanomicrobia</taxon>
        <taxon>Candidatus Methanophagales</taxon>
        <taxon>Candidatus Methanophagaceae</taxon>
    </lineage>
</organism>
<accession>A0A7G9YUJ1</accession>
<gene>
    <name evidence="2" type="ORF">IGDPAKFA_00029</name>
</gene>
<dbReference type="EMBL" id="MT631475">
    <property type="protein sequence ID" value="QNO51675.1"/>
    <property type="molecule type" value="Genomic_DNA"/>
</dbReference>
<proteinExistence type="predicted"/>
<feature type="transmembrane region" description="Helical" evidence="1">
    <location>
        <begin position="175"/>
        <end position="199"/>
    </location>
</feature>